<sequence>MFSLALQNKRSAKYDIALSLYIQAHDLDPFNHLYYHHRGEAWLSAVQHFNRLGNDWCFVFLGHAGLDAQRSLDLAPRFDLPWLTLVMAPMVEGNLDNAQRNLDVALDNNIVTEEQYAYKILLDYKNRLEQMQANPMRMPLIHHVAFEPERDPYYFAYSNGFHNYGRQPELLAVDLEMARGVSHGKKIMFWVAKHQLGGAFDMELGDAYEYPKEQEEKCWVLPIPVKTEEIRKGLLPLLDVVQPASRITLLRAVYCNQGEEKPLPLTEAEANAYLQSIVNNAERPEELYAQGKKLACEL</sequence>
<dbReference type="Gene3D" id="1.25.40.10">
    <property type="entry name" value="Tetratricopeptide repeat domain"/>
    <property type="match status" value="1"/>
</dbReference>
<dbReference type="Proteomes" id="UP001153069">
    <property type="component" value="Unassembled WGS sequence"/>
</dbReference>
<organism evidence="1 2">
    <name type="scientific">Seminavis robusta</name>
    <dbReference type="NCBI Taxonomy" id="568900"/>
    <lineage>
        <taxon>Eukaryota</taxon>
        <taxon>Sar</taxon>
        <taxon>Stramenopiles</taxon>
        <taxon>Ochrophyta</taxon>
        <taxon>Bacillariophyta</taxon>
        <taxon>Bacillariophyceae</taxon>
        <taxon>Bacillariophycidae</taxon>
        <taxon>Naviculales</taxon>
        <taxon>Naviculaceae</taxon>
        <taxon>Seminavis</taxon>
    </lineage>
</organism>
<dbReference type="AlphaFoldDB" id="A0A9N8DB54"/>
<keyword evidence="2" id="KW-1185">Reference proteome</keyword>
<dbReference type="SUPFAM" id="SSF48452">
    <property type="entry name" value="TPR-like"/>
    <property type="match status" value="1"/>
</dbReference>
<dbReference type="InterPro" id="IPR011990">
    <property type="entry name" value="TPR-like_helical_dom_sf"/>
</dbReference>
<evidence type="ECO:0000313" key="2">
    <source>
        <dbReference type="Proteomes" id="UP001153069"/>
    </source>
</evidence>
<accession>A0A9N8DB54</accession>
<proteinExistence type="predicted"/>
<dbReference type="EMBL" id="CAICTM010000067">
    <property type="protein sequence ID" value="CAB9499773.1"/>
    <property type="molecule type" value="Genomic_DNA"/>
</dbReference>
<gene>
    <name evidence="1" type="ORF">SEMRO_68_G038200.1</name>
</gene>
<protein>
    <submittedName>
        <fullName evidence="1">Uncharacterized protein</fullName>
    </submittedName>
</protein>
<reference evidence="1" key="1">
    <citation type="submission" date="2020-06" db="EMBL/GenBank/DDBJ databases">
        <authorList>
            <consortium name="Plant Systems Biology data submission"/>
        </authorList>
    </citation>
    <scope>NUCLEOTIDE SEQUENCE</scope>
    <source>
        <strain evidence="1">D6</strain>
    </source>
</reference>
<name>A0A9N8DB54_9STRA</name>
<evidence type="ECO:0000313" key="1">
    <source>
        <dbReference type="EMBL" id="CAB9499773.1"/>
    </source>
</evidence>
<comment type="caution">
    <text evidence="1">The sequence shown here is derived from an EMBL/GenBank/DDBJ whole genome shotgun (WGS) entry which is preliminary data.</text>
</comment>